<proteinExistence type="predicted"/>
<evidence type="ECO:0000313" key="2">
    <source>
        <dbReference type="Proteomes" id="UP000266915"/>
    </source>
</evidence>
<protein>
    <submittedName>
        <fullName evidence="1">Uncharacterized protein</fullName>
    </submittedName>
</protein>
<reference evidence="1 2" key="1">
    <citation type="submission" date="2018-11" db="EMBL/GenBank/DDBJ databases">
        <title>Sequencing the genomes of 1000 actinobacteria strains.</title>
        <authorList>
            <person name="Klenk H.-P."/>
        </authorList>
    </citation>
    <scope>NUCLEOTIDE SEQUENCE [LARGE SCALE GENOMIC DNA]</scope>
    <source>
        <strain evidence="1 2">DSM 14012</strain>
    </source>
</reference>
<keyword evidence="2" id="KW-1185">Reference proteome</keyword>
<dbReference type="RefSeq" id="WP_143736353.1">
    <property type="nucleotide sequence ID" value="NZ_FXAP01000002.1"/>
</dbReference>
<comment type="caution">
    <text evidence="1">The sequence shown here is derived from an EMBL/GenBank/DDBJ whole genome shotgun (WGS) entry which is preliminary data.</text>
</comment>
<organism evidence="1 2">
    <name type="scientific">Plantibacter flavus</name>
    <dbReference type="NCBI Taxonomy" id="150123"/>
    <lineage>
        <taxon>Bacteria</taxon>
        <taxon>Bacillati</taxon>
        <taxon>Actinomycetota</taxon>
        <taxon>Actinomycetes</taxon>
        <taxon>Micrococcales</taxon>
        <taxon>Microbacteriaceae</taxon>
        <taxon>Plantibacter</taxon>
    </lineage>
</organism>
<dbReference type="AlphaFoldDB" id="A0A3N2C7L1"/>
<accession>A0A3N2C7L1</accession>
<sequence length="260" mass="28023">MSHAQKRAFEAAKLAQQRREGMGGPFRDAFFKSRDAAGIVTHPLASLLSNSSGTGGGGRGGKTRLLLYVSLLWVAAGGDHTSHRPASFWAALLGLEDPDGAGSRVIRSSWQELEKRNFVASEPGVASGDVRTIRALREDHSGAKYTIPTGQSGDTYRRIPELAWRMLFHSSELSGPGLVMYLISLRTHGQASGGEMTFPRNYIATEYGISDSTRKAGLRNLVEIGVLVHEGTSKETGATATRLRGRNVYTLTPIYAPPAP</sequence>
<dbReference type="EMBL" id="RKHL01000001">
    <property type="protein sequence ID" value="ROR83284.1"/>
    <property type="molecule type" value="Genomic_DNA"/>
</dbReference>
<name>A0A3N2C7L1_9MICO</name>
<gene>
    <name evidence="1" type="ORF">EDD42_3395</name>
</gene>
<evidence type="ECO:0000313" key="1">
    <source>
        <dbReference type="EMBL" id="ROR83284.1"/>
    </source>
</evidence>
<dbReference type="Proteomes" id="UP000266915">
    <property type="component" value="Unassembled WGS sequence"/>
</dbReference>